<dbReference type="SUPFAM" id="SSF88946">
    <property type="entry name" value="Sigma2 domain of RNA polymerase sigma factors"/>
    <property type="match status" value="1"/>
</dbReference>
<organism evidence="6 7">
    <name type="scientific">Luteitalea pratensis</name>
    <dbReference type="NCBI Taxonomy" id="1855912"/>
    <lineage>
        <taxon>Bacteria</taxon>
        <taxon>Pseudomonadati</taxon>
        <taxon>Acidobacteriota</taxon>
        <taxon>Vicinamibacteria</taxon>
        <taxon>Vicinamibacterales</taxon>
        <taxon>Vicinamibacteraceae</taxon>
        <taxon>Luteitalea</taxon>
    </lineage>
</organism>
<dbReference type="InterPro" id="IPR014284">
    <property type="entry name" value="RNA_pol_sigma-70_dom"/>
</dbReference>
<dbReference type="STRING" id="1855912.LuPra_05346"/>
<keyword evidence="2" id="KW-0805">Transcription regulation</keyword>
<dbReference type="RefSeq" id="WP_237050710.1">
    <property type="nucleotide sequence ID" value="NZ_CP015136.1"/>
</dbReference>
<evidence type="ECO:0000259" key="5">
    <source>
        <dbReference type="Pfam" id="PF07638"/>
    </source>
</evidence>
<name>A0A143PW68_LUTPR</name>
<dbReference type="AlphaFoldDB" id="A0A143PW68"/>
<dbReference type="InterPro" id="IPR053812">
    <property type="entry name" value="HTH_Sigma70_ECF-like"/>
</dbReference>
<reference evidence="6 7" key="1">
    <citation type="journal article" date="2016" name="Genome Announc.">
        <title>First Complete Genome Sequence of a Subdivision 6 Acidobacterium Strain.</title>
        <authorList>
            <person name="Huang S."/>
            <person name="Vieira S."/>
            <person name="Bunk B."/>
            <person name="Riedel T."/>
            <person name="Sproer C."/>
            <person name="Overmann J."/>
        </authorList>
    </citation>
    <scope>NUCLEOTIDE SEQUENCE [LARGE SCALE GENOMIC DNA]</scope>
    <source>
        <strain evidence="7">DSM 100886 HEG_-6_39</strain>
    </source>
</reference>
<keyword evidence="4" id="KW-0804">Transcription</keyword>
<dbReference type="Gene3D" id="1.10.10.10">
    <property type="entry name" value="Winged helix-like DNA-binding domain superfamily/Winged helix DNA-binding domain"/>
    <property type="match status" value="1"/>
</dbReference>
<keyword evidence="3" id="KW-0731">Sigma factor</keyword>
<keyword evidence="7" id="KW-1185">Reference proteome</keyword>
<dbReference type="PANTHER" id="PTHR43133">
    <property type="entry name" value="RNA POLYMERASE ECF-TYPE SIGMA FACTO"/>
    <property type="match status" value="1"/>
</dbReference>
<dbReference type="KEGG" id="abac:LuPra_05346"/>
<dbReference type="EMBL" id="CP015136">
    <property type="protein sequence ID" value="AMY12074.1"/>
    <property type="molecule type" value="Genomic_DNA"/>
</dbReference>
<feature type="domain" description="RNA polymerase sigma-70 ECF-like HTH" evidence="5">
    <location>
        <begin position="9"/>
        <end position="188"/>
    </location>
</feature>
<evidence type="ECO:0000256" key="4">
    <source>
        <dbReference type="ARBA" id="ARBA00023163"/>
    </source>
</evidence>
<evidence type="ECO:0000313" key="7">
    <source>
        <dbReference type="Proteomes" id="UP000076079"/>
    </source>
</evidence>
<dbReference type="Proteomes" id="UP000076079">
    <property type="component" value="Chromosome"/>
</dbReference>
<dbReference type="PANTHER" id="PTHR43133:SF39">
    <property type="entry name" value="SIMILAR TO RNA POLYMERASE SIGMA-E FACTOR"/>
    <property type="match status" value="1"/>
</dbReference>
<comment type="similarity">
    <text evidence="1">Belongs to the sigma-70 factor family. ECF subfamily.</text>
</comment>
<evidence type="ECO:0000256" key="3">
    <source>
        <dbReference type="ARBA" id="ARBA00023082"/>
    </source>
</evidence>
<dbReference type="GO" id="GO:0016987">
    <property type="term" value="F:sigma factor activity"/>
    <property type="evidence" value="ECO:0007669"/>
    <property type="project" value="UniProtKB-KW"/>
</dbReference>
<dbReference type="Pfam" id="PF07638">
    <property type="entry name" value="Sigma70_ECF"/>
    <property type="match status" value="1"/>
</dbReference>
<accession>A0A143PW68</accession>
<gene>
    <name evidence="6" type="ORF">LuPra_05346</name>
</gene>
<evidence type="ECO:0000256" key="2">
    <source>
        <dbReference type="ARBA" id="ARBA00023015"/>
    </source>
</evidence>
<reference evidence="7" key="2">
    <citation type="submission" date="2016-04" db="EMBL/GenBank/DDBJ databases">
        <title>First Complete Genome Sequence of a Subdivision 6 Acidobacterium.</title>
        <authorList>
            <person name="Huang S."/>
            <person name="Vieira S."/>
            <person name="Bunk B."/>
            <person name="Riedel T."/>
            <person name="Sproeer C."/>
            <person name="Overmann J."/>
        </authorList>
    </citation>
    <scope>NUCLEOTIDE SEQUENCE [LARGE SCALE GENOMIC DNA]</scope>
    <source>
        <strain evidence="7">DSM 100886 HEG_-6_39</strain>
    </source>
</reference>
<protein>
    <submittedName>
        <fullName evidence="6">RNA polymerase sigma factor</fullName>
    </submittedName>
</protein>
<dbReference type="InterPro" id="IPR039425">
    <property type="entry name" value="RNA_pol_sigma-70-like"/>
</dbReference>
<evidence type="ECO:0000313" key="6">
    <source>
        <dbReference type="EMBL" id="AMY12074.1"/>
    </source>
</evidence>
<proteinExistence type="inferred from homology"/>
<dbReference type="NCBIfam" id="TIGR02937">
    <property type="entry name" value="sigma70-ECF"/>
    <property type="match status" value="1"/>
</dbReference>
<dbReference type="InterPro" id="IPR011517">
    <property type="entry name" value="RNA_pol_sigma70_ECF-like"/>
</dbReference>
<dbReference type="NCBIfam" id="TIGR02999">
    <property type="entry name" value="Sig-70_X6"/>
    <property type="match status" value="1"/>
</dbReference>
<dbReference type="InterPro" id="IPR013324">
    <property type="entry name" value="RNA_pol_sigma_r3/r4-like"/>
</dbReference>
<sequence length="194" mass="22210">MPMADPGPGDITSLLLEWGNGDRSALDRLVPLLYPEFRRLARRYMRGERPGHSLHTTALVHEAYLRLVDYTRVRPENRVHFFAIAAQAMRRILVERARQRRTARRGAGAQRVPLEDVVSRAEQRAAHLIALDEALERLATFDARKAQVVELKYFGGLTIDETADVVGVSTPTVEREWRAARLWLYREMAPEANR</sequence>
<dbReference type="InterPro" id="IPR013325">
    <property type="entry name" value="RNA_pol_sigma_r2"/>
</dbReference>
<dbReference type="SUPFAM" id="SSF88659">
    <property type="entry name" value="Sigma3 and sigma4 domains of RNA polymerase sigma factors"/>
    <property type="match status" value="1"/>
</dbReference>
<dbReference type="GO" id="GO:0006352">
    <property type="term" value="P:DNA-templated transcription initiation"/>
    <property type="evidence" value="ECO:0007669"/>
    <property type="project" value="InterPro"/>
</dbReference>
<evidence type="ECO:0000256" key="1">
    <source>
        <dbReference type="ARBA" id="ARBA00010641"/>
    </source>
</evidence>
<dbReference type="InterPro" id="IPR036388">
    <property type="entry name" value="WH-like_DNA-bd_sf"/>
</dbReference>